<proteinExistence type="predicted"/>
<accession>A0AAN9VX97</accession>
<name>A0AAN9VX97_9ORTH</name>
<protein>
    <submittedName>
        <fullName evidence="1">Uncharacterized protein</fullName>
    </submittedName>
</protein>
<gene>
    <name evidence="1" type="ORF">R5R35_004544</name>
</gene>
<dbReference type="Proteomes" id="UP001378592">
    <property type="component" value="Unassembled WGS sequence"/>
</dbReference>
<dbReference type="EMBL" id="JAZDUA010000030">
    <property type="protein sequence ID" value="KAK7872033.1"/>
    <property type="molecule type" value="Genomic_DNA"/>
</dbReference>
<dbReference type="AlphaFoldDB" id="A0AAN9VX97"/>
<keyword evidence="2" id="KW-1185">Reference proteome</keyword>
<comment type="caution">
    <text evidence="1">The sequence shown here is derived from an EMBL/GenBank/DDBJ whole genome shotgun (WGS) entry which is preliminary data.</text>
</comment>
<sequence length="114" mass="13253">MDQHIDEFLEVRVPLLTMRAVMTIDGQCDRRVSKSPLLVASVLPYRRERKSQLPQGWGEASDNLPKVRPPWWFSGERYNNRLSACTDLYRDDKTTSRPPNAITCVSYILQQDTR</sequence>
<evidence type="ECO:0000313" key="2">
    <source>
        <dbReference type="Proteomes" id="UP001378592"/>
    </source>
</evidence>
<reference evidence="1 2" key="1">
    <citation type="submission" date="2024-03" db="EMBL/GenBank/DDBJ databases">
        <title>The genome assembly and annotation of the cricket Gryllus longicercus Weissman &amp; Gray.</title>
        <authorList>
            <person name="Szrajer S."/>
            <person name="Gray D."/>
            <person name="Ylla G."/>
        </authorList>
    </citation>
    <scope>NUCLEOTIDE SEQUENCE [LARGE SCALE GENOMIC DNA]</scope>
    <source>
        <strain evidence="1">DAG 2021-001</strain>
        <tissue evidence="1">Whole body minus gut</tissue>
    </source>
</reference>
<organism evidence="1 2">
    <name type="scientific">Gryllus longicercus</name>
    <dbReference type="NCBI Taxonomy" id="2509291"/>
    <lineage>
        <taxon>Eukaryota</taxon>
        <taxon>Metazoa</taxon>
        <taxon>Ecdysozoa</taxon>
        <taxon>Arthropoda</taxon>
        <taxon>Hexapoda</taxon>
        <taxon>Insecta</taxon>
        <taxon>Pterygota</taxon>
        <taxon>Neoptera</taxon>
        <taxon>Polyneoptera</taxon>
        <taxon>Orthoptera</taxon>
        <taxon>Ensifera</taxon>
        <taxon>Gryllidea</taxon>
        <taxon>Grylloidea</taxon>
        <taxon>Gryllidae</taxon>
        <taxon>Gryllinae</taxon>
        <taxon>Gryllus</taxon>
    </lineage>
</organism>
<evidence type="ECO:0000313" key="1">
    <source>
        <dbReference type="EMBL" id="KAK7872033.1"/>
    </source>
</evidence>